<keyword evidence="6" id="KW-1185">Reference proteome</keyword>
<keyword evidence="1" id="KW-0285">Flavoprotein</keyword>
<feature type="domain" description="FAD-binding" evidence="4">
    <location>
        <begin position="2"/>
        <end position="351"/>
    </location>
</feature>
<dbReference type="InterPro" id="IPR051704">
    <property type="entry name" value="FAD_aromatic-hydroxylase"/>
</dbReference>
<dbReference type="InterPro" id="IPR036188">
    <property type="entry name" value="FAD/NAD-bd_sf"/>
</dbReference>
<dbReference type="PRINTS" id="PR00420">
    <property type="entry name" value="RNGMNOXGNASE"/>
</dbReference>
<gene>
    <name evidence="5" type="ORF">PHSY_004375</name>
</gene>
<evidence type="ECO:0000313" key="5">
    <source>
        <dbReference type="EMBL" id="GAC96791.1"/>
    </source>
</evidence>
<name>R9P620_PSEHS</name>
<evidence type="ECO:0000259" key="4">
    <source>
        <dbReference type="Pfam" id="PF01494"/>
    </source>
</evidence>
<dbReference type="Gene3D" id="3.50.50.60">
    <property type="entry name" value="FAD/NAD(P)-binding domain"/>
    <property type="match status" value="1"/>
</dbReference>
<dbReference type="Pfam" id="PF01494">
    <property type="entry name" value="FAD_binding_3"/>
    <property type="match status" value="1"/>
</dbReference>
<organism evidence="5 6">
    <name type="scientific">Pseudozyma hubeiensis (strain SY62)</name>
    <name type="common">Yeast</name>
    <dbReference type="NCBI Taxonomy" id="1305764"/>
    <lineage>
        <taxon>Eukaryota</taxon>
        <taxon>Fungi</taxon>
        <taxon>Dikarya</taxon>
        <taxon>Basidiomycota</taxon>
        <taxon>Ustilaginomycotina</taxon>
        <taxon>Ustilaginomycetes</taxon>
        <taxon>Ustilaginales</taxon>
        <taxon>Ustilaginaceae</taxon>
        <taxon>Pseudozyma</taxon>
    </lineage>
</organism>
<evidence type="ECO:0000256" key="1">
    <source>
        <dbReference type="ARBA" id="ARBA00022630"/>
    </source>
</evidence>
<dbReference type="OrthoDB" id="655030at2759"/>
<dbReference type="AlphaFoldDB" id="R9P620"/>
<sequence length="426" mass="48010">MRVLVSGAGIAGPTLAYFLSHAGFRVTVVEKANSMLAQGQNIDMCGTALNIVNKMNLLEEVRKHNTTEKGFCLIDRHGRPFARMPVNGSAGSPSSEFEILRSDLADVIYKAVEKLDNVEFRFGTTVSKVLENGVDKVRVELSSGAEEEYDILVAADGQWSRLRKEVFGEQAVTVRDMNCLVIYATIPRTDQDGDYWEIFSDLKRRNVHIRPDNHGTTRACLTIMPRTDQQKQSWFAAARSHDRKLQMDLLRSEFNDVGWKARRILDGMEVADDLYFQATQQIRMDKWHKNRVICLGDTAYAPTPFTGMGASLAIDGAYLLAGHLSKLKSGQHPSSAFEEYEAQFRPFVKEIQNVPWFIPGIAHPTHEWQRWLFQSFVAAVAFVLTRPRIARWAATKGKKVQEGLVDIPDAPFPQFAAFEQANEIKV</sequence>
<dbReference type="PANTHER" id="PTHR46865">
    <property type="entry name" value="OXIDOREDUCTASE-RELATED"/>
    <property type="match status" value="1"/>
</dbReference>
<accession>R9P620</accession>
<dbReference type="Gene3D" id="3.30.9.10">
    <property type="entry name" value="D-Amino Acid Oxidase, subunit A, domain 2"/>
    <property type="match status" value="1"/>
</dbReference>
<evidence type="ECO:0000313" key="6">
    <source>
        <dbReference type="Proteomes" id="UP000014071"/>
    </source>
</evidence>
<dbReference type="Proteomes" id="UP000014071">
    <property type="component" value="Unassembled WGS sequence"/>
</dbReference>
<keyword evidence="2" id="KW-0274">FAD</keyword>
<dbReference type="PANTHER" id="PTHR46865:SF2">
    <property type="entry name" value="MONOOXYGENASE"/>
    <property type="match status" value="1"/>
</dbReference>
<dbReference type="SUPFAM" id="SSF51905">
    <property type="entry name" value="FAD/NAD(P)-binding domain"/>
    <property type="match status" value="1"/>
</dbReference>
<dbReference type="HOGENOM" id="CLU_009665_1_1_1"/>
<dbReference type="RefSeq" id="XP_012190378.1">
    <property type="nucleotide sequence ID" value="XM_012334988.1"/>
</dbReference>
<dbReference type="EMBL" id="DF238805">
    <property type="protein sequence ID" value="GAC96791.1"/>
    <property type="molecule type" value="Genomic_DNA"/>
</dbReference>
<dbReference type="STRING" id="1305764.R9P620"/>
<protein>
    <recommendedName>
        <fullName evidence="4">FAD-binding domain-containing protein</fullName>
    </recommendedName>
</protein>
<reference evidence="6" key="1">
    <citation type="journal article" date="2013" name="Genome Announc.">
        <title>Draft genome sequence of the basidiomycetous yeast-like fungus Pseudozyma hubeiensis SY62, which produces an abundant amount of the biosurfactant mannosylerythritol lipids.</title>
        <authorList>
            <person name="Konishi M."/>
            <person name="Hatada Y."/>
            <person name="Horiuchi J."/>
        </authorList>
    </citation>
    <scope>NUCLEOTIDE SEQUENCE [LARGE SCALE GENOMIC DNA]</scope>
    <source>
        <strain evidence="6">SY62</strain>
    </source>
</reference>
<evidence type="ECO:0000256" key="2">
    <source>
        <dbReference type="ARBA" id="ARBA00022827"/>
    </source>
</evidence>
<evidence type="ECO:0000256" key="3">
    <source>
        <dbReference type="ARBA" id="ARBA00023002"/>
    </source>
</evidence>
<dbReference type="InterPro" id="IPR002938">
    <property type="entry name" value="FAD-bd"/>
</dbReference>
<keyword evidence="3" id="KW-0560">Oxidoreductase</keyword>
<dbReference type="GO" id="GO:0016491">
    <property type="term" value="F:oxidoreductase activity"/>
    <property type="evidence" value="ECO:0007669"/>
    <property type="project" value="UniProtKB-KW"/>
</dbReference>
<dbReference type="eggNOG" id="KOG2614">
    <property type="taxonomic scope" value="Eukaryota"/>
</dbReference>
<dbReference type="GeneID" id="24109657"/>
<dbReference type="GO" id="GO:0071949">
    <property type="term" value="F:FAD binding"/>
    <property type="evidence" value="ECO:0007669"/>
    <property type="project" value="InterPro"/>
</dbReference>
<proteinExistence type="predicted"/>